<keyword evidence="2" id="KW-1185">Reference proteome</keyword>
<dbReference type="HOGENOM" id="CLU_1967658_0_0_11"/>
<protein>
    <submittedName>
        <fullName evidence="1">Uncharacterized protein</fullName>
    </submittedName>
</protein>
<evidence type="ECO:0000313" key="1">
    <source>
        <dbReference type="EMBL" id="AHH98342.1"/>
    </source>
</evidence>
<reference evidence="1 2" key="1">
    <citation type="journal article" date="2014" name="BMC Genomics">
        <title>Complete genome sequence of producer of the glycopeptide antibiotic Aculeximycin Kutzneria albida DSM 43870T, a representative of minor genus of Pseudonocardiaceae.</title>
        <authorList>
            <person name="Rebets Y."/>
            <person name="Tokovenko B."/>
            <person name="Lushchyk I."/>
            <person name="Ruckert C."/>
            <person name="Zaburannyi N."/>
            <person name="Bechthold A."/>
            <person name="Kalinowski J."/>
            <person name="Luzhetskyy A."/>
        </authorList>
    </citation>
    <scope>NUCLEOTIDE SEQUENCE [LARGE SCALE GENOMIC DNA]</scope>
    <source>
        <strain evidence="1">DSM 43870</strain>
    </source>
</reference>
<dbReference type="RefSeq" id="WP_025358356.1">
    <property type="nucleotide sequence ID" value="NZ_CP007155.1"/>
</dbReference>
<dbReference type="EMBL" id="CP007155">
    <property type="protein sequence ID" value="AHH98342.1"/>
    <property type="molecule type" value="Genomic_DNA"/>
</dbReference>
<organism evidence="1 2">
    <name type="scientific">Kutzneria albida DSM 43870</name>
    <dbReference type="NCBI Taxonomy" id="1449976"/>
    <lineage>
        <taxon>Bacteria</taxon>
        <taxon>Bacillati</taxon>
        <taxon>Actinomycetota</taxon>
        <taxon>Actinomycetes</taxon>
        <taxon>Pseudonocardiales</taxon>
        <taxon>Pseudonocardiaceae</taxon>
        <taxon>Kutzneria</taxon>
    </lineage>
</organism>
<gene>
    <name evidence="1" type="ORF">KALB_4980</name>
</gene>
<dbReference type="KEGG" id="kal:KALB_4980"/>
<name>W5WBS4_9PSEU</name>
<dbReference type="STRING" id="1449976.KALB_4980"/>
<evidence type="ECO:0000313" key="2">
    <source>
        <dbReference type="Proteomes" id="UP000019225"/>
    </source>
</evidence>
<proteinExistence type="predicted"/>
<dbReference type="Proteomes" id="UP000019225">
    <property type="component" value="Chromosome"/>
</dbReference>
<sequence length="127" mass="13708">MAMGEFRPSGYYDRNTDGSLKLTASSPTFHSEPSKHQLVWPCDASCSAISKASWFSLSTGWGSASVHVWYIGQANGGPVYLDEADVELAQDTRYSVVCPEGTQLISVLVKSTSTDNPIAWCLEVAGQ</sequence>
<dbReference type="AlphaFoldDB" id="W5WBS4"/>
<accession>W5WBS4</accession>